<keyword evidence="7" id="KW-0805">Transcription regulation</keyword>
<dbReference type="InterPro" id="IPR022687">
    <property type="entry name" value="HTH_DTXR"/>
</dbReference>
<dbReference type="Pfam" id="PF02742">
    <property type="entry name" value="Fe_dep_repr_C"/>
    <property type="match status" value="1"/>
</dbReference>
<dbReference type="InterPro" id="IPR022689">
    <property type="entry name" value="Iron_dep_repressor"/>
</dbReference>
<evidence type="ECO:0000256" key="3">
    <source>
        <dbReference type="ARBA" id="ARBA00011738"/>
    </source>
</evidence>
<dbReference type="InterPro" id="IPR036421">
    <property type="entry name" value="Fe_dep_repressor_sf"/>
</dbReference>
<keyword evidence="9" id="KW-0010">Activator</keyword>
<feature type="domain" description="HTH dtxR-type" evidence="14">
    <location>
        <begin position="22"/>
        <end position="83"/>
    </location>
</feature>
<evidence type="ECO:0000256" key="2">
    <source>
        <dbReference type="ARBA" id="ARBA00007871"/>
    </source>
</evidence>
<evidence type="ECO:0000256" key="1">
    <source>
        <dbReference type="ARBA" id="ARBA00004496"/>
    </source>
</evidence>
<evidence type="ECO:0000256" key="11">
    <source>
        <dbReference type="ARBA" id="ARBA00023211"/>
    </source>
</evidence>
<keyword evidence="6" id="KW-0678">Repressor</keyword>
<accession>A0A6B2M1W4</accession>
<dbReference type="GO" id="GO:0005737">
    <property type="term" value="C:cytoplasm"/>
    <property type="evidence" value="ECO:0007669"/>
    <property type="project" value="UniProtKB-SubCell"/>
</dbReference>
<dbReference type="Gene3D" id="1.10.10.10">
    <property type="entry name" value="Winged helix-like DNA-binding domain superfamily/Winged helix DNA-binding domain"/>
    <property type="match status" value="1"/>
</dbReference>
<comment type="function">
    <text evidence="12">In the presence of manganese, represses expression of mntH and mntS. Up-regulates expression of mntP.</text>
</comment>
<comment type="subunit">
    <text evidence="3">Homodimer.</text>
</comment>
<dbReference type="SUPFAM" id="SSF47979">
    <property type="entry name" value="Iron-dependent repressor protein, dimerization domain"/>
    <property type="match status" value="1"/>
</dbReference>
<evidence type="ECO:0000313" key="16">
    <source>
        <dbReference type="Proteomes" id="UP000478417"/>
    </source>
</evidence>
<keyword evidence="16" id="KW-1185">Reference proteome</keyword>
<comment type="subcellular location">
    <subcellularLocation>
        <location evidence="1">Cytoplasm</location>
    </subcellularLocation>
</comment>
<evidence type="ECO:0000313" key="15">
    <source>
        <dbReference type="EMBL" id="NDV62928.1"/>
    </source>
</evidence>
<dbReference type="Gene3D" id="1.10.60.10">
    <property type="entry name" value="Iron dependent repressor, metal binding and dimerisation domain"/>
    <property type="match status" value="1"/>
</dbReference>
<comment type="caution">
    <text evidence="15">The sequence shown here is derived from an EMBL/GenBank/DDBJ whole genome shotgun (WGS) entry which is preliminary data.</text>
</comment>
<reference evidence="15 16" key="1">
    <citation type="submission" date="2020-02" db="EMBL/GenBank/DDBJ databases">
        <title>Albibacoteraceae fam. nov., the first described family within the subdivision 4 Verrucomicrobia.</title>
        <authorList>
            <person name="Xi F."/>
        </authorList>
    </citation>
    <scope>NUCLEOTIDE SEQUENCE [LARGE SCALE GENOMIC DNA]</scope>
    <source>
        <strain evidence="15 16">CK1056</strain>
    </source>
</reference>
<dbReference type="PANTHER" id="PTHR33238">
    <property type="entry name" value="IRON (METAL) DEPENDENT REPRESSOR, DTXR FAMILY"/>
    <property type="match status" value="1"/>
</dbReference>
<dbReference type="InterPro" id="IPR036388">
    <property type="entry name" value="WH-like_DNA-bd_sf"/>
</dbReference>
<keyword evidence="8" id="KW-0238">DNA-binding</keyword>
<evidence type="ECO:0000256" key="7">
    <source>
        <dbReference type="ARBA" id="ARBA00023015"/>
    </source>
</evidence>
<dbReference type="NCBIfam" id="NF008273">
    <property type="entry name" value="PRK11050.1"/>
    <property type="match status" value="1"/>
</dbReference>
<keyword evidence="11" id="KW-0464">Manganese</keyword>
<dbReference type="EMBL" id="JAAGNX010000003">
    <property type="protein sequence ID" value="NDV62928.1"/>
    <property type="molecule type" value="Genomic_DNA"/>
</dbReference>
<comment type="similarity">
    <text evidence="2">Belongs to the DtxR/MntR family.</text>
</comment>
<evidence type="ECO:0000256" key="6">
    <source>
        <dbReference type="ARBA" id="ARBA00022491"/>
    </source>
</evidence>
<dbReference type="GO" id="GO:0046983">
    <property type="term" value="F:protein dimerization activity"/>
    <property type="evidence" value="ECO:0007669"/>
    <property type="project" value="InterPro"/>
</dbReference>
<evidence type="ECO:0000256" key="8">
    <source>
        <dbReference type="ARBA" id="ARBA00023125"/>
    </source>
</evidence>
<evidence type="ECO:0000256" key="5">
    <source>
        <dbReference type="ARBA" id="ARBA00022490"/>
    </source>
</evidence>
<evidence type="ECO:0000259" key="14">
    <source>
        <dbReference type="PROSITE" id="PS50944"/>
    </source>
</evidence>
<dbReference type="Proteomes" id="UP000478417">
    <property type="component" value="Unassembled WGS sequence"/>
</dbReference>
<evidence type="ECO:0000256" key="12">
    <source>
        <dbReference type="ARBA" id="ARBA00025185"/>
    </source>
</evidence>
<dbReference type="PROSITE" id="PS50944">
    <property type="entry name" value="HTH_DTXR"/>
    <property type="match status" value="1"/>
</dbReference>
<evidence type="ECO:0000256" key="13">
    <source>
        <dbReference type="ARBA" id="ARBA00032593"/>
    </source>
</evidence>
<dbReference type="Pfam" id="PF01325">
    <property type="entry name" value="Fe_dep_repress"/>
    <property type="match status" value="1"/>
</dbReference>
<dbReference type="SUPFAM" id="SSF46785">
    <property type="entry name" value="Winged helix' DNA-binding domain"/>
    <property type="match status" value="1"/>
</dbReference>
<dbReference type="SMART" id="SM00529">
    <property type="entry name" value="HTH_DTXR"/>
    <property type="match status" value="1"/>
</dbReference>
<dbReference type="GO" id="GO:0046914">
    <property type="term" value="F:transition metal ion binding"/>
    <property type="evidence" value="ECO:0007669"/>
    <property type="project" value="InterPro"/>
</dbReference>
<keyword evidence="10" id="KW-0804">Transcription</keyword>
<sequence length="143" mass="16314">MGAIERDEERAKQHERTRRQNALEVTEDYVEAISDLIEERGEAKVTDLARHFGVAHVTVIRTVERLQEQKLVTKAPYKSIKLTRKGAAMAKASRERHQLVQDFLLALGVSEERAQADAEGIEHHVGRETLEAMQRFIESKNRG</sequence>
<organism evidence="15 16">
    <name type="scientific">Oceanipulchritudo coccoides</name>
    <dbReference type="NCBI Taxonomy" id="2706888"/>
    <lineage>
        <taxon>Bacteria</taxon>
        <taxon>Pseudomonadati</taxon>
        <taxon>Verrucomicrobiota</taxon>
        <taxon>Opitutia</taxon>
        <taxon>Puniceicoccales</taxon>
        <taxon>Oceanipulchritudinaceae</taxon>
        <taxon>Oceanipulchritudo</taxon>
    </lineage>
</organism>
<name>A0A6B2M1W4_9BACT</name>
<proteinExistence type="inferred from homology"/>
<dbReference type="AlphaFoldDB" id="A0A6B2M1W4"/>
<keyword evidence="5" id="KW-0963">Cytoplasm</keyword>
<evidence type="ECO:0000256" key="10">
    <source>
        <dbReference type="ARBA" id="ARBA00023163"/>
    </source>
</evidence>
<dbReference type="InterPro" id="IPR001367">
    <property type="entry name" value="Fe_dep_repressor"/>
</dbReference>
<gene>
    <name evidence="15" type="primary">mntR</name>
    <name evidence="15" type="ORF">G0Q06_10735</name>
</gene>
<protein>
    <recommendedName>
        <fullName evidence="4">Transcriptional regulator MntR</fullName>
    </recommendedName>
    <alternativeName>
        <fullName evidence="13">Manganese transport regulator</fullName>
    </alternativeName>
</protein>
<evidence type="ECO:0000256" key="9">
    <source>
        <dbReference type="ARBA" id="ARBA00023159"/>
    </source>
</evidence>
<dbReference type="GO" id="GO:0003700">
    <property type="term" value="F:DNA-binding transcription factor activity"/>
    <property type="evidence" value="ECO:0007669"/>
    <property type="project" value="InterPro"/>
</dbReference>
<evidence type="ECO:0000256" key="4">
    <source>
        <dbReference type="ARBA" id="ARBA00022386"/>
    </source>
</evidence>
<dbReference type="InterPro" id="IPR050536">
    <property type="entry name" value="DtxR_MntR_Metal-Reg"/>
</dbReference>
<dbReference type="GO" id="GO:0003677">
    <property type="term" value="F:DNA binding"/>
    <property type="evidence" value="ECO:0007669"/>
    <property type="project" value="UniProtKB-KW"/>
</dbReference>
<dbReference type="InterPro" id="IPR036390">
    <property type="entry name" value="WH_DNA-bd_sf"/>
</dbReference>
<dbReference type="PANTHER" id="PTHR33238:SF11">
    <property type="entry name" value="TRANSCRIPTIONAL REGULATOR MNTR"/>
    <property type="match status" value="1"/>
</dbReference>